<evidence type="ECO:0000259" key="9">
    <source>
        <dbReference type="PROSITE" id="PS50109"/>
    </source>
</evidence>
<evidence type="ECO:0000256" key="2">
    <source>
        <dbReference type="ARBA" id="ARBA00004370"/>
    </source>
</evidence>
<dbReference type="SMART" id="SM00388">
    <property type="entry name" value="HisKA"/>
    <property type="match status" value="1"/>
</dbReference>
<dbReference type="Gene3D" id="3.30.565.10">
    <property type="entry name" value="Histidine kinase-like ATPase, C-terminal domain"/>
    <property type="match status" value="1"/>
</dbReference>
<dbReference type="AlphaFoldDB" id="A0A4V3GU77"/>
<dbReference type="InterPro" id="IPR005467">
    <property type="entry name" value="His_kinase_dom"/>
</dbReference>
<keyword evidence="4" id="KW-0597">Phosphoprotein</keyword>
<dbReference type="InterPro" id="IPR003594">
    <property type="entry name" value="HATPase_dom"/>
</dbReference>
<gene>
    <name evidence="11" type="ORF">EV657_108150</name>
</gene>
<keyword evidence="8" id="KW-1133">Transmembrane helix</keyword>
<protein>
    <recommendedName>
        <fullName evidence="3">histidine kinase</fullName>
        <ecNumber evidence="3">2.7.13.3</ecNumber>
    </recommendedName>
</protein>
<feature type="domain" description="Histidine kinase" evidence="9">
    <location>
        <begin position="337"/>
        <end position="555"/>
    </location>
</feature>
<dbReference type="PRINTS" id="PR00344">
    <property type="entry name" value="BCTRLSENSOR"/>
</dbReference>
<dbReference type="CDD" id="cd06225">
    <property type="entry name" value="HAMP"/>
    <property type="match status" value="1"/>
</dbReference>
<dbReference type="InterPro" id="IPR003660">
    <property type="entry name" value="HAMP_dom"/>
</dbReference>
<dbReference type="SUPFAM" id="SSF47384">
    <property type="entry name" value="Homodimeric domain of signal transducing histidine kinase"/>
    <property type="match status" value="1"/>
</dbReference>
<keyword evidence="8" id="KW-0472">Membrane</keyword>
<evidence type="ECO:0000313" key="12">
    <source>
        <dbReference type="Proteomes" id="UP000295484"/>
    </source>
</evidence>
<feature type="transmembrane region" description="Helical" evidence="8">
    <location>
        <begin position="48"/>
        <end position="68"/>
    </location>
</feature>
<dbReference type="EMBL" id="SOEB01000008">
    <property type="protein sequence ID" value="TDX29728.1"/>
    <property type="molecule type" value="Genomic_DNA"/>
</dbReference>
<dbReference type="CDD" id="cd00075">
    <property type="entry name" value="HATPase"/>
    <property type="match status" value="1"/>
</dbReference>
<evidence type="ECO:0000256" key="1">
    <source>
        <dbReference type="ARBA" id="ARBA00000085"/>
    </source>
</evidence>
<dbReference type="InterPro" id="IPR036097">
    <property type="entry name" value="HisK_dim/P_sf"/>
</dbReference>
<dbReference type="SMART" id="SM00387">
    <property type="entry name" value="HATPase_c"/>
    <property type="match status" value="1"/>
</dbReference>
<sequence>MSPTVQITENPENVPLCSAHASSSGAFAATQHDPAAPPRRAVSLKTKLAAGAGMIGLVALLSSALTVVGMDRVGDRIAASLQAERRLARYAVLSTEASTFLVVAAEAIQSGLPPEARAARLSPAAADLDRTFDLMRSDLAAAVDEAAALGLAEQSRRASQGIAIARMEALFRTARAGLASDTRDRERLQGVLNGFAHAFDPLLNEAVGDEIRTRDAILTRIAALRRSLTGLALAVAALAALMVGGFYLGLLRPQFDRLDRARQATRRIGAGDFAPDLPERTADEIGQLFAETNRAATALACDRARLNDTIRARTEDLRAANAALARIDADRRRFFADISHELRTPLTVILMEAELGLKGAAPQDAFATIQARAQRLSRRIDDLLRVARSESGRIELCPEPMDLRIALAEALAETRAELEAAGLEVTVVPGSALRATGDPNWVRQVIAGLARNVLRHAREGGRVAFSVGPEAGYGCVRVVDNGPGIPQKDRARVLERFGRGSAAPPGEGFGIGLALARWVLEQQGGHIAIESPVPDGFRLGTAPGTLVGAYVPLVD</sequence>
<keyword evidence="5" id="KW-0808">Transferase</keyword>
<dbReference type="PROSITE" id="PS50109">
    <property type="entry name" value="HIS_KIN"/>
    <property type="match status" value="1"/>
</dbReference>
<keyword evidence="6" id="KW-0418">Kinase</keyword>
<dbReference type="Pfam" id="PF00672">
    <property type="entry name" value="HAMP"/>
    <property type="match status" value="1"/>
</dbReference>
<evidence type="ECO:0000256" key="5">
    <source>
        <dbReference type="ARBA" id="ARBA00022679"/>
    </source>
</evidence>
<dbReference type="GO" id="GO:0000155">
    <property type="term" value="F:phosphorelay sensor kinase activity"/>
    <property type="evidence" value="ECO:0007669"/>
    <property type="project" value="InterPro"/>
</dbReference>
<keyword evidence="8" id="KW-0812">Transmembrane</keyword>
<evidence type="ECO:0000259" key="10">
    <source>
        <dbReference type="PROSITE" id="PS50885"/>
    </source>
</evidence>
<dbReference type="InterPro" id="IPR003661">
    <property type="entry name" value="HisK_dim/P_dom"/>
</dbReference>
<dbReference type="InterPro" id="IPR050736">
    <property type="entry name" value="Sensor_HK_Regulatory"/>
</dbReference>
<name>A0A4V3GU77_9RHOB</name>
<dbReference type="Proteomes" id="UP000295484">
    <property type="component" value="Unassembled WGS sequence"/>
</dbReference>
<dbReference type="GO" id="GO:0016020">
    <property type="term" value="C:membrane"/>
    <property type="evidence" value="ECO:0007669"/>
    <property type="project" value="UniProtKB-SubCell"/>
</dbReference>
<evidence type="ECO:0000256" key="3">
    <source>
        <dbReference type="ARBA" id="ARBA00012438"/>
    </source>
</evidence>
<dbReference type="Gene3D" id="6.10.340.10">
    <property type="match status" value="1"/>
</dbReference>
<dbReference type="PANTHER" id="PTHR43711:SF1">
    <property type="entry name" value="HISTIDINE KINASE 1"/>
    <property type="match status" value="1"/>
</dbReference>
<evidence type="ECO:0000256" key="7">
    <source>
        <dbReference type="ARBA" id="ARBA00023012"/>
    </source>
</evidence>
<dbReference type="Pfam" id="PF02518">
    <property type="entry name" value="HATPase_c"/>
    <property type="match status" value="1"/>
</dbReference>
<dbReference type="PROSITE" id="PS50885">
    <property type="entry name" value="HAMP"/>
    <property type="match status" value="1"/>
</dbReference>
<dbReference type="Pfam" id="PF00512">
    <property type="entry name" value="HisKA"/>
    <property type="match status" value="1"/>
</dbReference>
<comment type="catalytic activity">
    <reaction evidence="1">
        <text>ATP + protein L-histidine = ADP + protein N-phospho-L-histidine.</text>
        <dbReference type="EC" id="2.7.13.3"/>
    </reaction>
</comment>
<dbReference type="Gene3D" id="1.10.287.130">
    <property type="match status" value="1"/>
</dbReference>
<dbReference type="SUPFAM" id="SSF55874">
    <property type="entry name" value="ATPase domain of HSP90 chaperone/DNA topoisomerase II/histidine kinase"/>
    <property type="match status" value="1"/>
</dbReference>
<evidence type="ECO:0000313" key="11">
    <source>
        <dbReference type="EMBL" id="TDX29728.1"/>
    </source>
</evidence>
<comment type="caution">
    <text evidence="11">The sequence shown here is derived from an EMBL/GenBank/DDBJ whole genome shotgun (WGS) entry which is preliminary data.</text>
</comment>
<feature type="transmembrane region" description="Helical" evidence="8">
    <location>
        <begin position="228"/>
        <end position="250"/>
    </location>
</feature>
<comment type="subcellular location">
    <subcellularLocation>
        <location evidence="2">Membrane</location>
    </subcellularLocation>
</comment>
<dbReference type="EC" id="2.7.13.3" evidence="3"/>
<evidence type="ECO:0000256" key="8">
    <source>
        <dbReference type="SAM" id="Phobius"/>
    </source>
</evidence>
<dbReference type="CDD" id="cd00082">
    <property type="entry name" value="HisKA"/>
    <property type="match status" value="1"/>
</dbReference>
<dbReference type="InterPro" id="IPR004358">
    <property type="entry name" value="Sig_transdc_His_kin-like_C"/>
</dbReference>
<dbReference type="PANTHER" id="PTHR43711">
    <property type="entry name" value="TWO-COMPONENT HISTIDINE KINASE"/>
    <property type="match status" value="1"/>
</dbReference>
<organism evidence="11 12">
    <name type="scientific">Rhodovulum visakhapatnamense</name>
    <dbReference type="NCBI Taxonomy" id="364297"/>
    <lineage>
        <taxon>Bacteria</taxon>
        <taxon>Pseudomonadati</taxon>
        <taxon>Pseudomonadota</taxon>
        <taxon>Alphaproteobacteria</taxon>
        <taxon>Rhodobacterales</taxon>
        <taxon>Paracoccaceae</taxon>
        <taxon>Rhodovulum</taxon>
    </lineage>
</organism>
<dbReference type="InterPro" id="IPR036890">
    <property type="entry name" value="HATPase_C_sf"/>
</dbReference>
<accession>A0A4V3GU77</accession>
<feature type="domain" description="HAMP" evidence="10">
    <location>
        <begin position="252"/>
        <end position="304"/>
    </location>
</feature>
<proteinExistence type="predicted"/>
<evidence type="ECO:0000256" key="4">
    <source>
        <dbReference type="ARBA" id="ARBA00022553"/>
    </source>
</evidence>
<reference evidence="11 12" key="1">
    <citation type="submission" date="2019-03" db="EMBL/GenBank/DDBJ databases">
        <title>Genomic Encyclopedia of Type Strains, Phase IV (KMG-IV): sequencing the most valuable type-strain genomes for metagenomic binning, comparative biology and taxonomic classification.</title>
        <authorList>
            <person name="Goeker M."/>
        </authorList>
    </citation>
    <scope>NUCLEOTIDE SEQUENCE [LARGE SCALE GENOMIC DNA]</scope>
    <source>
        <strain evidence="11 12">JA181</strain>
    </source>
</reference>
<evidence type="ECO:0000256" key="6">
    <source>
        <dbReference type="ARBA" id="ARBA00022777"/>
    </source>
</evidence>
<keyword evidence="7" id="KW-0902">Two-component regulatory system</keyword>